<keyword evidence="3" id="KW-1185">Reference proteome</keyword>
<accession>A0A081N125</accession>
<comment type="caution">
    <text evidence="2">The sequence shown here is derived from an EMBL/GenBank/DDBJ whole genome shotgun (WGS) entry which is preliminary data.</text>
</comment>
<evidence type="ECO:0000313" key="2">
    <source>
        <dbReference type="EMBL" id="KEQ12148.1"/>
    </source>
</evidence>
<reference evidence="2 3" key="1">
    <citation type="submission" date="2014-06" db="EMBL/GenBank/DDBJ databases">
        <title>Whole Genome Sequences of Three Symbiotic Endozoicomonas Bacteria.</title>
        <authorList>
            <person name="Neave M.J."/>
            <person name="Apprill A."/>
            <person name="Voolstra C.R."/>
        </authorList>
    </citation>
    <scope>NUCLEOTIDE SEQUENCE [LARGE SCALE GENOMIC DNA]</scope>
    <source>
        <strain evidence="2 3">DSM 25634</strain>
    </source>
</reference>
<sequence>MDCGDMSSPLTPGSNNSHPSSRLPGDSSPPQSPATGQDHLGRQISETSTTAQLNHEAPQPLSSEPPHLNERKTEERPWFFQRWYRNYFAKEDTSTHSPSSDQELDAEDEQKGYWDLVKNLPGRAVGALANLPGTGYEKVASKLDGFVNSQAGIEMTNADEKSQWRSLLYDLLCSYTGVVVDGEQTAFRFNEILKKNGDQPPVKITALNFDSKRVVKQSESYLINGQATENHFEVGDLSCTVEIPVKNHPPLTIHLKLENTTVSVGTDIGITQLLKNQFISSAQDRTAAQLTAEKIEVRYENLDAYTELTSSAKPDIESDCMVGFESGKLTMENVRFCKPLNMLKTSSEQTSILTFDKLEYQNESTRPALVEVQNVKVHHLDDTHNGTFSSTLIIHPKMIRNIPYIGWLLAPIFSAPIHLDVFSFMKHGEVRMKDLKHGISVSGGGLAGWFVKKALTAHTTRLIPYRGGTGLQIGWPFEFVACKIDLPGLLPGKAASSIPIEDHDQMTFDRLNQRPSLESSIQRQHQQDEPTSEQSQPLHHQHFEALDKEEGVLIVPDTFSRVLSGIVSGNKALAHPLRMVPRLLEKRCIEAAKGDDRASQILLRFVQDQERFQHESDCMMALQAVPVEFYIKEASEADDQKWLWLEHVAHKLIAVDGQKAFELYKQLLKRRDIENASELASDVDWLIHLSKSLPKNTPEEKALAFRVAEFTYKSNPEKADEVIKLLIDWNKNKLYKTRQLSDLIRDLINNHPYFADPHHLVTLLNLLDRSHPEIVSNSLEQFPVYTLLYNLWAQDSIKAHQTLDFLKGLLVKHGRFKEAAELLIESGDHKQAERMLELAIGQGKPSALKVKMDLITRGIFSEEVTLEKEVRRLKQLTETPATSQTSKEEAFSVIAEVITQRPHPELAGIFLEDLLMTEDKKVSFVKAVNGLFDLQTDESSTPQDRLKTLNQIEEHLKSARTDESTYLNKPLMLKQIQEANHRVDQIMQILIKIRSPMESVLHALLKSPDAEAATSMAVTIATESSPETEDDGEFFDALEQPYHDTMDNDPLTDLPTHSLNPVTENSDVLAEALSLDQSVPTTISGSISAEIDEEEDDDEIELTSNNYVQNQYEESPLFTDSLSSYASLLSQPVFSRPSKEFLDPRLREEWASILQMRTH</sequence>
<feature type="compositionally biased region" description="Polar residues" evidence="1">
    <location>
        <begin position="8"/>
        <end position="20"/>
    </location>
</feature>
<evidence type="ECO:0000256" key="1">
    <source>
        <dbReference type="SAM" id="MobiDB-lite"/>
    </source>
</evidence>
<proteinExistence type="predicted"/>
<gene>
    <name evidence="2" type="ORF">GZ78_27230</name>
</gene>
<dbReference type="EMBL" id="JOKH01000010">
    <property type="protein sequence ID" value="KEQ12148.1"/>
    <property type="molecule type" value="Genomic_DNA"/>
</dbReference>
<organism evidence="2 3">
    <name type="scientific">Endozoicomonas numazuensis</name>
    <dbReference type="NCBI Taxonomy" id="1137799"/>
    <lineage>
        <taxon>Bacteria</taxon>
        <taxon>Pseudomonadati</taxon>
        <taxon>Pseudomonadota</taxon>
        <taxon>Gammaproteobacteria</taxon>
        <taxon>Oceanospirillales</taxon>
        <taxon>Endozoicomonadaceae</taxon>
        <taxon>Endozoicomonas</taxon>
    </lineage>
</organism>
<protein>
    <submittedName>
        <fullName evidence="2">Uncharacterized protein</fullName>
    </submittedName>
</protein>
<name>A0A081N125_9GAMM</name>
<dbReference type="AlphaFoldDB" id="A0A081N125"/>
<evidence type="ECO:0000313" key="3">
    <source>
        <dbReference type="Proteomes" id="UP000028073"/>
    </source>
</evidence>
<feature type="region of interest" description="Disordered" evidence="1">
    <location>
        <begin position="516"/>
        <end position="539"/>
    </location>
</feature>
<dbReference type="Proteomes" id="UP000028073">
    <property type="component" value="Unassembled WGS sequence"/>
</dbReference>
<feature type="region of interest" description="Disordered" evidence="1">
    <location>
        <begin position="1"/>
        <end position="73"/>
    </location>
</feature>
<feature type="compositionally biased region" description="Polar residues" evidence="1">
    <location>
        <begin position="44"/>
        <end position="53"/>
    </location>
</feature>